<dbReference type="RefSeq" id="WP_077535732.1">
    <property type="nucleotide sequence ID" value="NZ_CANLYY010000012.1"/>
</dbReference>
<accession>A0A1Q2GV80</accession>
<dbReference type="EMBL" id="CP019628">
    <property type="protein sequence ID" value="AQP99029.1"/>
    <property type="molecule type" value="Genomic_DNA"/>
</dbReference>
<dbReference type="KEGG" id="paln:B0W48_03960"/>
<protein>
    <submittedName>
        <fullName evidence="1">Uncharacterized protein</fullName>
    </submittedName>
</protein>
<reference evidence="1 2" key="1">
    <citation type="submission" date="2017-02" db="EMBL/GenBank/DDBJ databases">
        <title>Complete genome sequence of the cold-active Pseudoalteromonas aliena strain EH1 isolated from Arctic seawater.</title>
        <authorList>
            <person name="Kim E."/>
            <person name="Heo E."/>
            <person name="Kim H."/>
            <person name="Kim D."/>
        </authorList>
    </citation>
    <scope>NUCLEOTIDE SEQUENCE [LARGE SCALE GENOMIC DNA]</scope>
    <source>
        <strain evidence="1 2">EH1</strain>
    </source>
</reference>
<dbReference type="Proteomes" id="UP000188243">
    <property type="component" value="Chromosome"/>
</dbReference>
<evidence type="ECO:0000313" key="2">
    <source>
        <dbReference type="Proteomes" id="UP000188243"/>
    </source>
</evidence>
<name>A0A1Q2GV80_9GAMM</name>
<evidence type="ECO:0000313" key="1">
    <source>
        <dbReference type="EMBL" id="AQP99029.1"/>
    </source>
</evidence>
<dbReference type="PROSITE" id="PS51257">
    <property type="entry name" value="PROKAR_LIPOPROTEIN"/>
    <property type="match status" value="1"/>
</dbReference>
<sequence length="90" mass="10064">MRNTLLFIVLIALSACTSTPNEMKTTQVDSKNDASNLKKHNSQNYVCDKEIITGTKFQKKRCRTTEQIVADKAQAREMLNSQKSSAGVQN</sequence>
<organism evidence="1 2">
    <name type="scientific">Pseudoalteromonas aliena</name>
    <dbReference type="NCBI Taxonomy" id="247523"/>
    <lineage>
        <taxon>Bacteria</taxon>
        <taxon>Pseudomonadati</taxon>
        <taxon>Pseudomonadota</taxon>
        <taxon>Gammaproteobacteria</taxon>
        <taxon>Alteromonadales</taxon>
        <taxon>Pseudoalteromonadaceae</taxon>
        <taxon>Pseudoalteromonas</taxon>
    </lineage>
</organism>
<gene>
    <name evidence="1" type="ORF">B0W48_03960</name>
</gene>
<dbReference type="AlphaFoldDB" id="A0A1Q2GV80"/>
<proteinExistence type="predicted"/>